<evidence type="ECO:0000256" key="18">
    <source>
        <dbReference type="SAM" id="MobiDB-lite"/>
    </source>
</evidence>
<keyword evidence="9" id="KW-0528">Neurotoxin</keyword>
<keyword evidence="8 19" id="KW-1133">Transmembrane helix</keyword>
<evidence type="ECO:0000256" key="16">
    <source>
        <dbReference type="ARBA" id="ARBA00060916"/>
    </source>
</evidence>
<proteinExistence type="evidence at transcript level"/>
<dbReference type="GO" id="GO:0044231">
    <property type="term" value="C:host cell presynaptic membrane"/>
    <property type="evidence" value="ECO:0007669"/>
    <property type="project" value="UniProtKB-KW"/>
</dbReference>
<feature type="transmembrane region" description="Helical" evidence="19">
    <location>
        <begin position="364"/>
        <end position="385"/>
    </location>
</feature>
<dbReference type="NCBIfam" id="TIGR00870">
    <property type="entry name" value="trp"/>
    <property type="match status" value="1"/>
</dbReference>
<dbReference type="SUPFAM" id="SSF48403">
    <property type="entry name" value="Ankyrin repeat"/>
    <property type="match status" value="1"/>
</dbReference>
<dbReference type="Pfam" id="PF00023">
    <property type="entry name" value="Ank"/>
    <property type="match status" value="1"/>
</dbReference>
<feature type="transmembrane region" description="Helical" evidence="19">
    <location>
        <begin position="632"/>
        <end position="654"/>
    </location>
</feature>
<feature type="transmembrane region" description="Helical" evidence="19">
    <location>
        <begin position="498"/>
        <end position="517"/>
    </location>
</feature>
<dbReference type="InterPro" id="IPR013555">
    <property type="entry name" value="TRP_dom"/>
</dbReference>
<evidence type="ECO:0000256" key="13">
    <source>
        <dbReference type="ARBA" id="ARBA00023298"/>
    </source>
</evidence>
<feature type="compositionally biased region" description="Polar residues" evidence="18">
    <location>
        <begin position="1008"/>
        <end position="1027"/>
    </location>
</feature>
<keyword evidence="9" id="KW-0638">Presynaptic neurotoxin</keyword>
<reference evidence="21" key="1">
    <citation type="submission" date="2014-03" db="EMBL/GenBank/DDBJ databases">
        <title>Phylogenetic analysis of trpC ion channels and the immunolocalization of a trpl ortholog in Limulus ventral photoreceptors.</title>
        <authorList>
            <person name="Patel R."/>
            <person name="Motajo O."/>
            <person name="Agurcia V.U."/>
            <person name="Kim C."/>
            <person name="Sinyor B."/>
            <person name="Wanko N."/>
            <person name="Payne R."/>
        </authorList>
    </citation>
    <scope>NUCLEOTIDE SEQUENCE</scope>
    <source>
        <tissue evidence="21">Brain</tissue>
    </source>
</reference>
<dbReference type="InterPro" id="IPR005821">
    <property type="entry name" value="Ion_trans_dom"/>
</dbReference>
<accession>A0A059XJT4</accession>
<name>A0A059XJT4_LIMPO</name>
<feature type="transmembrane region" description="Helical" evidence="19">
    <location>
        <begin position="458"/>
        <end position="478"/>
    </location>
</feature>
<gene>
    <name evidence="21" type="primary">trp</name>
</gene>
<dbReference type="GO" id="GO:0070679">
    <property type="term" value="F:inositol 1,4,5 trisphosphate binding"/>
    <property type="evidence" value="ECO:0007669"/>
    <property type="project" value="TreeGrafter"/>
</dbReference>
<feature type="transmembrane region" description="Helical" evidence="19">
    <location>
        <begin position="335"/>
        <end position="352"/>
    </location>
</feature>
<evidence type="ECO:0000256" key="6">
    <source>
        <dbReference type="ARBA" id="ARBA00022692"/>
    </source>
</evidence>
<dbReference type="GO" id="GO:0044218">
    <property type="term" value="C:other organism cell membrane"/>
    <property type="evidence" value="ECO:0007669"/>
    <property type="project" value="UniProtKB-KW"/>
</dbReference>
<evidence type="ECO:0000256" key="5">
    <source>
        <dbReference type="ARBA" id="ARBA00022537"/>
    </source>
</evidence>
<keyword evidence="3" id="KW-1003">Cell membrane</keyword>
<dbReference type="GO" id="GO:0034703">
    <property type="term" value="C:cation channel complex"/>
    <property type="evidence" value="ECO:0007669"/>
    <property type="project" value="UniProtKB-ARBA"/>
</dbReference>
<evidence type="ECO:0000256" key="2">
    <source>
        <dbReference type="ARBA" id="ARBA00022448"/>
    </source>
</evidence>
<evidence type="ECO:0000256" key="19">
    <source>
        <dbReference type="SAM" id="Phobius"/>
    </source>
</evidence>
<dbReference type="PROSITE" id="PS50088">
    <property type="entry name" value="ANK_REPEAT"/>
    <property type="match status" value="1"/>
</dbReference>
<dbReference type="FunFam" id="1.25.40.20:FF:000221">
    <property type="entry name" value="Transient receptor potential-gamma protein"/>
    <property type="match status" value="1"/>
</dbReference>
<dbReference type="InterPro" id="IPR002110">
    <property type="entry name" value="Ankyrin_rpt"/>
</dbReference>
<keyword evidence="7" id="KW-0677">Repeat</keyword>
<evidence type="ECO:0000256" key="17">
    <source>
        <dbReference type="PROSITE-ProRule" id="PRU00023"/>
    </source>
</evidence>
<keyword evidence="21" id="KW-0675">Receptor</keyword>
<dbReference type="AlphaFoldDB" id="A0A059XJT4"/>
<dbReference type="PANTHER" id="PTHR10117">
    <property type="entry name" value="TRANSIENT RECEPTOR POTENTIAL CHANNEL"/>
    <property type="match status" value="1"/>
</dbReference>
<keyword evidence="2" id="KW-0813">Transport</keyword>
<dbReference type="EMBL" id="KJ572527">
    <property type="protein sequence ID" value="AIA22826.1"/>
    <property type="molecule type" value="mRNA"/>
</dbReference>
<evidence type="ECO:0000256" key="4">
    <source>
        <dbReference type="ARBA" id="ARBA00022483"/>
    </source>
</evidence>
<keyword evidence="11" id="KW-0406">Ion transport</keyword>
<dbReference type="PRINTS" id="PR01097">
    <property type="entry name" value="TRNSRECEPTRP"/>
</dbReference>
<sequence>MGKNNLLGIQSSDCKDTFSSLAEQHDCQLSVYEKKYMLCAERGDIVSVRKLLETHKSNPRFNINVCDPLGRTALVVAIENEDSGLIELLLKHGIQAGDGLLHAIEEEYVEAVEMLLQHEEKVHVPGQLYSWENMPQEMAKYTPDVTPLILAAHKDNYEILKLLLNRGATLPMPHDVRCGCDDCVVATSSDCLRHSRSRINAYRALTSPSLIALSSKDPILTAFELSWELRRLSSIENEFKADYTELRQRCQEFATSLLDHARTSSELEIILNYDPSGPAYQTGERMKLERLKLAVNYKQKTFVAHSKVQQLLASVWYEGMPGFRRKGPIGQILEIGKLGAMFPIYSMIYILAPHSKMGLKMKKPFAKFVCQSASYCFFLFLLILASQRVEQMVIEWFGTPFLQEWLRIAQEHERGKLPGFVETAIIMYVFGFVWCEVKQLWDSGLLKYISNMWNIVDFITNMLYLTWISLRMIAWVQVRRELAMGMDAYQPRENWHPYDPMLIAEGVFGAANIFSFLKMVHIFSVNHHLGPIQISLGRMVYDIMKFFFIYTLVLFAFGCGMNQMLWYYAEMDKNICYSGPGGTPNPEEDKSCDIWRRFANLFETSQSLFWASFGLVELESFELTGVKSYTRFWSLLMFGCYSVINIVVLLNLLIAMMNHSYEIISERSDIEWKFARSKLWISYFEDGGTVPPPFNIIPTPKAFKHLFGCRSHVGTLSVKIRKEKDRDAKYQKVMRCLVRRYVTRQQETSDDTGVTEDDVNEIKQSIHGFRSELFEILKDNGMKFSAGNTDREVGKKERQKERRLLKGFNIGTVENLISAVFQEKKQTTGFKITRRLTGTKKRNARKNWNAIVSAAKNKQNQIGETDSSISGDLEDLKAQVLNETEVDVPLTGIKRDNTSSVTSLSRYPSTNETNLAPISEEFNSTVQVEIVNEITPEIPTHTQGKTFSEASASFNSTDDVTHKDNSSLAPRVGSEDEEGIIQESSELSSRSNRSSETKYHQEPLKSRVGTNRVTASSVSLQPKNGWL</sequence>
<keyword evidence="9" id="KW-0800">Toxin</keyword>
<evidence type="ECO:0000256" key="10">
    <source>
        <dbReference type="ARBA" id="ARBA00023043"/>
    </source>
</evidence>
<organism evidence="21">
    <name type="scientific">Limulus polyphemus</name>
    <name type="common">Atlantic horseshoe crab</name>
    <dbReference type="NCBI Taxonomy" id="6850"/>
    <lineage>
        <taxon>Eukaryota</taxon>
        <taxon>Metazoa</taxon>
        <taxon>Ecdysozoa</taxon>
        <taxon>Arthropoda</taxon>
        <taxon>Chelicerata</taxon>
        <taxon>Merostomata</taxon>
        <taxon>Xiphosura</taxon>
        <taxon>Limulidae</taxon>
        <taxon>Limulus</taxon>
    </lineage>
</organism>
<keyword evidence="10 17" id="KW-0040">ANK repeat</keyword>
<feature type="compositionally biased region" description="Basic and acidic residues" evidence="18">
    <location>
        <begin position="993"/>
        <end position="1005"/>
    </location>
</feature>
<evidence type="ECO:0000256" key="12">
    <source>
        <dbReference type="ARBA" id="ARBA00023136"/>
    </source>
</evidence>
<evidence type="ECO:0000256" key="3">
    <source>
        <dbReference type="ARBA" id="ARBA00022475"/>
    </source>
</evidence>
<dbReference type="SMART" id="SM01420">
    <property type="entry name" value="TRP_2"/>
    <property type="match status" value="1"/>
</dbReference>
<dbReference type="PANTHER" id="PTHR10117:SF51">
    <property type="entry name" value="TRANSIENT RECEPTOR POTENTIAL PROTEIN"/>
    <property type="match status" value="1"/>
</dbReference>
<feature type="domain" description="Transient receptor ion channel" evidence="20">
    <location>
        <begin position="178"/>
        <end position="240"/>
    </location>
</feature>
<feature type="transmembrane region" description="Helical" evidence="19">
    <location>
        <begin position="547"/>
        <end position="569"/>
    </location>
</feature>
<keyword evidence="5" id="KW-1052">Target cell membrane</keyword>
<dbReference type="PROSITE" id="PS50297">
    <property type="entry name" value="ANK_REP_REGION"/>
    <property type="match status" value="1"/>
</dbReference>
<evidence type="ECO:0000256" key="15">
    <source>
        <dbReference type="ARBA" id="ARBA00043946"/>
    </source>
</evidence>
<evidence type="ECO:0000256" key="9">
    <source>
        <dbReference type="ARBA" id="ARBA00023028"/>
    </source>
</evidence>
<dbReference type="Pfam" id="PF00520">
    <property type="entry name" value="Ion_trans"/>
    <property type="match status" value="1"/>
</dbReference>
<dbReference type="GO" id="GO:0051480">
    <property type="term" value="P:regulation of cytosolic calcium ion concentration"/>
    <property type="evidence" value="ECO:0007669"/>
    <property type="project" value="TreeGrafter"/>
</dbReference>
<dbReference type="Pfam" id="PF08344">
    <property type="entry name" value="TRP_2"/>
    <property type="match status" value="1"/>
</dbReference>
<comment type="subcellular location">
    <subcellularLocation>
        <location evidence="15">Cell projection</location>
        <location evidence="15">Rhabdomere membrane</location>
        <topology evidence="15">Multi-pass membrane protein</topology>
    </subcellularLocation>
    <subcellularLocation>
        <location evidence="1">Target cell membrane</location>
    </subcellularLocation>
</comment>
<evidence type="ECO:0000313" key="21">
    <source>
        <dbReference type="EMBL" id="AIA22826.1"/>
    </source>
</evidence>
<comment type="similarity">
    <text evidence="16">Belongs to the transient receptor (TC 1.A.4) family. STrpC subfamily.</text>
</comment>
<feature type="region of interest" description="Disordered" evidence="18">
    <location>
        <begin position="953"/>
        <end position="1027"/>
    </location>
</feature>
<feature type="compositionally biased region" description="Low complexity" evidence="18">
    <location>
        <begin position="983"/>
        <end position="992"/>
    </location>
</feature>
<dbReference type="InterPro" id="IPR002153">
    <property type="entry name" value="TRPC_channel"/>
</dbReference>
<dbReference type="GO" id="GO:0005886">
    <property type="term" value="C:plasma membrane"/>
    <property type="evidence" value="ECO:0007669"/>
    <property type="project" value="TreeGrafter"/>
</dbReference>
<keyword evidence="14" id="KW-0407">Ion channel</keyword>
<dbReference type="GO" id="GO:0006887">
    <property type="term" value="P:exocytosis"/>
    <property type="evidence" value="ECO:0007669"/>
    <property type="project" value="UniProtKB-KW"/>
</dbReference>
<dbReference type="GO" id="GO:0015279">
    <property type="term" value="F:store-operated calcium channel activity"/>
    <property type="evidence" value="ECO:0007669"/>
    <property type="project" value="TreeGrafter"/>
</dbReference>
<evidence type="ECO:0000256" key="11">
    <source>
        <dbReference type="ARBA" id="ARBA00023065"/>
    </source>
</evidence>
<keyword evidence="4" id="KW-0268">Exocytosis</keyword>
<evidence type="ECO:0000256" key="14">
    <source>
        <dbReference type="ARBA" id="ARBA00023303"/>
    </source>
</evidence>
<evidence type="ECO:0000256" key="7">
    <source>
        <dbReference type="ARBA" id="ARBA00022737"/>
    </source>
</evidence>
<dbReference type="OrthoDB" id="2373987at2759"/>
<keyword evidence="13" id="KW-1053">Target membrane</keyword>
<keyword evidence="12 19" id="KW-0472">Membrane</keyword>
<dbReference type="Pfam" id="PF12796">
    <property type="entry name" value="Ank_2"/>
    <property type="match status" value="1"/>
</dbReference>
<protein>
    <submittedName>
        <fullName evidence="21">Transient receptor potential ion channel subfamily C trp-like protein</fullName>
    </submittedName>
</protein>
<feature type="repeat" description="ANK" evidence="17">
    <location>
        <begin position="143"/>
        <end position="175"/>
    </location>
</feature>
<evidence type="ECO:0000256" key="8">
    <source>
        <dbReference type="ARBA" id="ARBA00022989"/>
    </source>
</evidence>
<dbReference type="Gene3D" id="1.25.40.20">
    <property type="entry name" value="Ankyrin repeat-containing domain"/>
    <property type="match status" value="1"/>
</dbReference>
<dbReference type="InterPro" id="IPR036770">
    <property type="entry name" value="Ankyrin_rpt-contain_sf"/>
</dbReference>
<dbReference type="SMART" id="SM00248">
    <property type="entry name" value="ANK"/>
    <property type="match status" value="2"/>
</dbReference>
<dbReference type="CDD" id="cd23650">
    <property type="entry name" value="TRP_CaM_bind1"/>
    <property type="match status" value="1"/>
</dbReference>
<evidence type="ECO:0000259" key="20">
    <source>
        <dbReference type="SMART" id="SM01420"/>
    </source>
</evidence>
<keyword evidence="6 19" id="KW-0812">Transmembrane</keyword>
<evidence type="ECO:0000256" key="1">
    <source>
        <dbReference type="ARBA" id="ARBA00004175"/>
    </source>
</evidence>